<dbReference type="Proteomes" id="UP000029500">
    <property type="component" value="Chromosome"/>
</dbReference>
<organism evidence="2 3">
    <name type="scientific">Paenibacillus graminis</name>
    <dbReference type="NCBI Taxonomy" id="189425"/>
    <lineage>
        <taxon>Bacteria</taxon>
        <taxon>Bacillati</taxon>
        <taxon>Bacillota</taxon>
        <taxon>Bacilli</taxon>
        <taxon>Bacillales</taxon>
        <taxon>Paenibacillaceae</taxon>
        <taxon>Paenibacillus</taxon>
    </lineage>
</organism>
<evidence type="ECO:0000256" key="1">
    <source>
        <dbReference type="SAM" id="Phobius"/>
    </source>
</evidence>
<dbReference type="RefSeq" id="WP_025705984.1">
    <property type="nucleotide sequence ID" value="NZ_CP009287.1"/>
</dbReference>
<keyword evidence="3" id="KW-1185">Reference proteome</keyword>
<accession>A0A089NNT5</accession>
<gene>
    <name evidence="2" type="ORF">PGRAT_26245</name>
</gene>
<evidence type="ECO:0000313" key="2">
    <source>
        <dbReference type="EMBL" id="AIQ70734.1"/>
    </source>
</evidence>
<keyword evidence="1" id="KW-0812">Transmembrane</keyword>
<dbReference type="KEGG" id="pgm:PGRAT_26245"/>
<dbReference type="STRING" id="189425.PGRAT_26245"/>
<reference evidence="2 3" key="1">
    <citation type="submission" date="2014-08" db="EMBL/GenBank/DDBJ databases">
        <title>Comparative genomics of the Paenibacillus odorifer group.</title>
        <authorList>
            <person name="den Bakker H.C."/>
            <person name="Tsai Y.-C."/>
            <person name="Martin N."/>
            <person name="Korlach J."/>
            <person name="Wiedmann M."/>
        </authorList>
    </citation>
    <scope>NUCLEOTIDE SEQUENCE [LARGE SCALE GENOMIC DNA]</scope>
    <source>
        <strain evidence="2 3">DSM 15220</strain>
    </source>
</reference>
<feature type="transmembrane region" description="Helical" evidence="1">
    <location>
        <begin position="40"/>
        <end position="57"/>
    </location>
</feature>
<dbReference type="EMBL" id="CP009287">
    <property type="protein sequence ID" value="AIQ70734.1"/>
    <property type="molecule type" value="Genomic_DNA"/>
</dbReference>
<dbReference type="AlphaFoldDB" id="A0A089NNT5"/>
<dbReference type="HOGENOM" id="CLU_2466088_0_0_9"/>
<keyword evidence="1" id="KW-1133">Transmembrane helix</keyword>
<proteinExistence type="predicted"/>
<feature type="transmembrane region" description="Helical" evidence="1">
    <location>
        <begin position="63"/>
        <end position="87"/>
    </location>
</feature>
<dbReference type="OrthoDB" id="9933486at2"/>
<evidence type="ECO:0000313" key="3">
    <source>
        <dbReference type="Proteomes" id="UP000029500"/>
    </source>
</evidence>
<sequence length="88" mass="10179">MKSEEDFLAGMWTSIELLEAEQQQKNLARERNRRLMKKNIVMYTTMLLTLVLIILWAPSNLGFIMGICGAYLLLGYILDGFSFRAFIN</sequence>
<protein>
    <submittedName>
        <fullName evidence="2">Uncharacterized protein</fullName>
    </submittedName>
</protein>
<keyword evidence="1" id="KW-0472">Membrane</keyword>
<name>A0A089NNT5_9BACL</name>